<evidence type="ECO:0000259" key="5">
    <source>
        <dbReference type="SMART" id="SM00382"/>
    </source>
</evidence>
<dbReference type="RefSeq" id="WP_051757472.1">
    <property type="nucleotide sequence ID" value="NZ_JOIJ01000002.1"/>
</dbReference>
<dbReference type="SUPFAM" id="SSF52540">
    <property type="entry name" value="P-loop containing nucleoside triphosphate hydrolases"/>
    <property type="match status" value="1"/>
</dbReference>
<proteinExistence type="predicted"/>
<dbReference type="PANTHER" id="PTHR19211">
    <property type="entry name" value="ATP-BINDING TRANSPORT PROTEIN-RELATED"/>
    <property type="match status" value="1"/>
</dbReference>
<feature type="domain" description="AAA+ ATPase" evidence="5">
    <location>
        <begin position="172"/>
        <end position="340"/>
    </location>
</feature>
<dbReference type="SMART" id="SM00382">
    <property type="entry name" value="AAA"/>
    <property type="match status" value="1"/>
</dbReference>
<keyword evidence="7" id="KW-1185">Reference proteome</keyword>
<accession>A0A660CFV0</accession>
<keyword evidence="4" id="KW-0175">Coiled coil</keyword>
<dbReference type="GO" id="GO:0016887">
    <property type="term" value="F:ATP hydrolysis activity"/>
    <property type="evidence" value="ECO:0007669"/>
    <property type="project" value="InterPro"/>
</dbReference>
<protein>
    <submittedName>
        <fullName evidence="6">ABC transporter family protein</fullName>
    </submittedName>
</protein>
<evidence type="ECO:0000256" key="1">
    <source>
        <dbReference type="ARBA" id="ARBA00022737"/>
    </source>
</evidence>
<evidence type="ECO:0000256" key="4">
    <source>
        <dbReference type="SAM" id="Coils"/>
    </source>
</evidence>
<dbReference type="InterPro" id="IPR027417">
    <property type="entry name" value="P-loop_NTPase"/>
</dbReference>
<name>A0A660CFV0_9PSEU</name>
<organism evidence="6 7">
    <name type="scientific">Prauserella rugosa</name>
    <dbReference type="NCBI Taxonomy" id="43354"/>
    <lineage>
        <taxon>Bacteria</taxon>
        <taxon>Bacillati</taxon>
        <taxon>Actinomycetota</taxon>
        <taxon>Actinomycetes</taxon>
        <taxon>Pseudonocardiales</taxon>
        <taxon>Pseudonocardiaceae</taxon>
        <taxon>Prauserella</taxon>
    </lineage>
</organism>
<dbReference type="Gene3D" id="3.40.50.300">
    <property type="entry name" value="P-loop containing nucleotide triphosphate hydrolases"/>
    <property type="match status" value="2"/>
</dbReference>
<evidence type="ECO:0000256" key="2">
    <source>
        <dbReference type="ARBA" id="ARBA00022741"/>
    </source>
</evidence>
<dbReference type="Pfam" id="PF00005">
    <property type="entry name" value="ABC_tran"/>
    <property type="match status" value="1"/>
</dbReference>
<reference evidence="6 7" key="1">
    <citation type="submission" date="2019-07" db="EMBL/GenBank/DDBJ databases">
        <title>R&amp;d 2014.</title>
        <authorList>
            <person name="Klenk H.-P."/>
        </authorList>
    </citation>
    <scope>NUCLEOTIDE SEQUENCE [LARGE SCALE GENOMIC DNA]</scope>
    <source>
        <strain evidence="6 7">DSM 43194</strain>
    </source>
</reference>
<comment type="caution">
    <text evidence="6">The sequence shown here is derived from an EMBL/GenBank/DDBJ whole genome shotgun (WGS) entry which is preliminary data.</text>
</comment>
<dbReference type="InterPro" id="IPR050611">
    <property type="entry name" value="ABCF"/>
</dbReference>
<keyword evidence="2" id="KW-0547">Nucleotide-binding</keyword>
<dbReference type="InterPro" id="IPR003439">
    <property type="entry name" value="ABC_transporter-like_ATP-bd"/>
</dbReference>
<feature type="coiled-coil region" evidence="4">
    <location>
        <begin position="40"/>
        <end position="78"/>
    </location>
</feature>
<dbReference type="OrthoDB" id="3169603at2"/>
<dbReference type="GO" id="GO:0005524">
    <property type="term" value="F:ATP binding"/>
    <property type="evidence" value="ECO:0007669"/>
    <property type="project" value="UniProtKB-KW"/>
</dbReference>
<evidence type="ECO:0000313" key="7">
    <source>
        <dbReference type="Proteomes" id="UP000317303"/>
    </source>
</evidence>
<sequence>MILGWRGALIVVSHDVTLLDLMEDTAELRTGSLTVFGGNYSTYRQHVEQEQAAVEQARRTAEQKVKTEEKQRIEAQTKLARRARYARTDSANKRKPKIVMNQRKTEAQVSAGKLRGELDEKVEAARREAEQQAARLRDDAHIKIDLPDPEVPAARRLAELHDGRGLRFVVQGPERVALTGRNGIGKTRLLRTLVHPQSVAHGAARATRCTDRIGYLPQRLDHLNEDRSILDTVRAAAPRALEGDLRANLARFLFRADAVHRRVADLSGGERFRVALATLLLAEPAHQLLVLDEPTNNLDLGSIDELVSALEAYRGGLIVVSHDDAFLARLRIDTWITLDENGLTRGFDVRTS</sequence>
<dbReference type="PANTHER" id="PTHR19211:SF6">
    <property type="entry name" value="BLL7188 PROTEIN"/>
    <property type="match status" value="1"/>
</dbReference>
<dbReference type="InterPro" id="IPR003593">
    <property type="entry name" value="AAA+_ATPase"/>
</dbReference>
<dbReference type="AlphaFoldDB" id="A0A660CFV0"/>
<gene>
    <name evidence="6" type="ORF">JD82_01608</name>
</gene>
<dbReference type="Proteomes" id="UP000317303">
    <property type="component" value="Unassembled WGS sequence"/>
</dbReference>
<evidence type="ECO:0000256" key="3">
    <source>
        <dbReference type="ARBA" id="ARBA00022840"/>
    </source>
</evidence>
<keyword evidence="1" id="KW-0677">Repeat</keyword>
<keyword evidence="3" id="KW-0067">ATP-binding</keyword>
<evidence type="ECO:0000313" key="6">
    <source>
        <dbReference type="EMBL" id="TWH19775.1"/>
    </source>
</evidence>
<dbReference type="EMBL" id="VLJV01000001">
    <property type="protein sequence ID" value="TWH19775.1"/>
    <property type="molecule type" value="Genomic_DNA"/>
</dbReference>